<name>A0ABZ2PL66_9NOCA</name>
<reference evidence="3 4" key="1">
    <citation type="submission" date="2024-03" db="EMBL/GenBank/DDBJ databases">
        <title>Natural products discovery in diverse microorganisms through a two-stage MS feature dereplication strategy.</title>
        <authorList>
            <person name="Zhang R."/>
        </authorList>
    </citation>
    <scope>NUCLEOTIDE SEQUENCE [LARGE SCALE GENOMIC DNA]</scope>
    <source>
        <strain evidence="3 4">18930</strain>
    </source>
</reference>
<dbReference type="SUPFAM" id="SSF55961">
    <property type="entry name" value="Bet v1-like"/>
    <property type="match status" value="1"/>
</dbReference>
<accession>A0ABZ2PL66</accession>
<evidence type="ECO:0000313" key="4">
    <source>
        <dbReference type="Proteomes" id="UP001432000"/>
    </source>
</evidence>
<dbReference type="InterPro" id="IPR013538">
    <property type="entry name" value="ASHA1/2-like_C"/>
</dbReference>
<evidence type="ECO:0000313" key="3">
    <source>
        <dbReference type="EMBL" id="WXG69739.1"/>
    </source>
</evidence>
<dbReference type="RefSeq" id="WP_338890699.1">
    <property type="nucleotide sequence ID" value="NZ_CP147846.1"/>
</dbReference>
<dbReference type="EMBL" id="CP147846">
    <property type="protein sequence ID" value="WXG69739.1"/>
    <property type="molecule type" value="Genomic_DNA"/>
</dbReference>
<dbReference type="Proteomes" id="UP001432000">
    <property type="component" value="Chromosome"/>
</dbReference>
<sequence>MTQSTTSSLDLTVSRIIKAPRATVWAAWTTPSQLEQWWVPAPASSRVVDLELIPGGSFVTEISDDGIEFGPHIDGCFLAVDALERLVFTTALVGGWRPATQPFVTASITFADHPEGTEYTALAMHKDAADAAQHQDLGFYDGWGTVTRQLAEFTER</sequence>
<organism evidence="3 4">
    <name type="scientific">Rhodococcus sovatensis</name>
    <dbReference type="NCBI Taxonomy" id="1805840"/>
    <lineage>
        <taxon>Bacteria</taxon>
        <taxon>Bacillati</taxon>
        <taxon>Actinomycetota</taxon>
        <taxon>Actinomycetes</taxon>
        <taxon>Mycobacteriales</taxon>
        <taxon>Nocardiaceae</taxon>
        <taxon>Rhodococcus</taxon>
    </lineage>
</organism>
<feature type="domain" description="Activator of Hsp90 ATPase homologue 1/2-like C-terminal" evidence="2">
    <location>
        <begin position="18"/>
        <end position="153"/>
    </location>
</feature>
<dbReference type="Pfam" id="PF08327">
    <property type="entry name" value="AHSA1"/>
    <property type="match status" value="1"/>
</dbReference>
<comment type="similarity">
    <text evidence="1">Belongs to the AHA1 family.</text>
</comment>
<evidence type="ECO:0000256" key="1">
    <source>
        <dbReference type="ARBA" id="ARBA00006817"/>
    </source>
</evidence>
<dbReference type="InterPro" id="IPR023393">
    <property type="entry name" value="START-like_dom_sf"/>
</dbReference>
<evidence type="ECO:0000259" key="2">
    <source>
        <dbReference type="Pfam" id="PF08327"/>
    </source>
</evidence>
<proteinExistence type="inferred from homology"/>
<dbReference type="CDD" id="cd08896">
    <property type="entry name" value="SRPBCC_CalC_Aha1-like_3"/>
    <property type="match status" value="1"/>
</dbReference>
<dbReference type="Gene3D" id="3.30.530.20">
    <property type="match status" value="1"/>
</dbReference>
<protein>
    <submittedName>
        <fullName evidence="3">SRPBCC family protein</fullName>
    </submittedName>
</protein>
<keyword evidence="4" id="KW-1185">Reference proteome</keyword>
<gene>
    <name evidence="3" type="ORF">WDS16_04070</name>
</gene>